<dbReference type="InterPro" id="IPR015424">
    <property type="entry name" value="PyrdxlP-dep_Trfase"/>
</dbReference>
<evidence type="ECO:0000256" key="3">
    <source>
        <dbReference type="ARBA" id="ARBA00022898"/>
    </source>
</evidence>
<comment type="caution">
    <text evidence="6">The sequence shown here is derived from an EMBL/GenBank/DDBJ whole genome shotgun (WGS) entry which is preliminary data.</text>
</comment>
<dbReference type="InterPro" id="IPR001597">
    <property type="entry name" value="ArAA_b-elim_lyase/Thr_aldolase"/>
</dbReference>
<dbReference type="Proteomes" id="UP000526125">
    <property type="component" value="Unassembled WGS sequence"/>
</dbReference>
<sequence length="394" mass="44438">MGQHSGHEVEEELADAAGEESNGYGSKETPGSLMEAYMQAEYIVSGHGSRKIKVLQEAFQHMDGEMDSDHYGNGETIEQFQRQMAEVLGKESAIFFPSGTMSQQIALRIYCDRKGLKRVAYHPLCHIEIHEENTLRELHQIEAVLLGEKDRLIRLEDVKAIEGDIACLLLELPQREIGGQLPSYEELEAISAYCREQGIKLHLDGARLFEITPYYQKTAAEICSLFDSVYVSFYKGIGGIAGAVLAGDADMMQESRVWKRRFGGDLIGLYPYILSSQYYFDQRKDKMGVYYEHAKQLAAMLNQCHAVRTLPEVPVSNMFHVHIALAQAEAEPIFSKMTQQFGIGLTSYLNESNETGHCSFELSLGDRYETVPQDQLQAALEWLDEQFRVLVPKS</sequence>
<dbReference type="SUPFAM" id="SSF53383">
    <property type="entry name" value="PLP-dependent transferases"/>
    <property type="match status" value="1"/>
</dbReference>
<comment type="similarity">
    <text evidence="2">Belongs to the threonine aldolase family.</text>
</comment>
<dbReference type="GO" id="GO:0006567">
    <property type="term" value="P:L-threonine catabolic process"/>
    <property type="evidence" value="ECO:0007669"/>
    <property type="project" value="TreeGrafter"/>
</dbReference>
<feature type="domain" description="Aromatic amino acid beta-eliminating lyase/threonine aldolase" evidence="5">
    <location>
        <begin position="65"/>
        <end position="322"/>
    </location>
</feature>
<name>A0A7Y6BTW8_9BACL</name>
<dbReference type="PANTHER" id="PTHR48097:SF9">
    <property type="entry name" value="L-THREONINE ALDOLASE"/>
    <property type="match status" value="1"/>
</dbReference>
<dbReference type="PANTHER" id="PTHR48097">
    <property type="entry name" value="L-THREONINE ALDOLASE-RELATED"/>
    <property type="match status" value="1"/>
</dbReference>
<dbReference type="Gene3D" id="3.90.1150.10">
    <property type="entry name" value="Aspartate Aminotransferase, domain 1"/>
    <property type="match status" value="1"/>
</dbReference>
<evidence type="ECO:0000256" key="2">
    <source>
        <dbReference type="ARBA" id="ARBA00006966"/>
    </source>
</evidence>
<evidence type="ECO:0000259" key="5">
    <source>
        <dbReference type="Pfam" id="PF01212"/>
    </source>
</evidence>
<gene>
    <name evidence="6" type="ORF">HP552_06725</name>
</gene>
<keyword evidence="3" id="KW-0663">Pyridoxal phosphate</keyword>
<dbReference type="AlphaFoldDB" id="A0A7Y6BTW8"/>
<proteinExistence type="inferred from homology"/>
<dbReference type="GO" id="GO:0006545">
    <property type="term" value="P:glycine biosynthetic process"/>
    <property type="evidence" value="ECO:0007669"/>
    <property type="project" value="TreeGrafter"/>
</dbReference>
<organism evidence="6 7">
    <name type="scientific">Paenibacillus xylanilyticus</name>
    <dbReference type="NCBI Taxonomy" id="248903"/>
    <lineage>
        <taxon>Bacteria</taxon>
        <taxon>Bacillati</taxon>
        <taxon>Bacillota</taxon>
        <taxon>Bacilli</taxon>
        <taxon>Bacillales</taxon>
        <taxon>Paenibacillaceae</taxon>
        <taxon>Paenibacillus</taxon>
    </lineage>
</organism>
<reference evidence="6 7" key="1">
    <citation type="submission" date="2020-05" db="EMBL/GenBank/DDBJ databases">
        <title>Genome Sequencing of Type Strains.</title>
        <authorList>
            <person name="Lemaire J.F."/>
            <person name="Inderbitzin P."/>
            <person name="Gregorio O.A."/>
            <person name="Collins S.B."/>
            <person name="Wespe N."/>
            <person name="Knight-Connoni V."/>
        </authorList>
    </citation>
    <scope>NUCLEOTIDE SEQUENCE [LARGE SCALE GENOMIC DNA]</scope>
    <source>
        <strain evidence="6 7">LMG 21957</strain>
    </source>
</reference>
<keyword evidence="7" id="KW-1185">Reference proteome</keyword>
<dbReference type="Pfam" id="PF01212">
    <property type="entry name" value="Beta_elim_lyase"/>
    <property type="match status" value="1"/>
</dbReference>
<evidence type="ECO:0000256" key="1">
    <source>
        <dbReference type="ARBA" id="ARBA00001933"/>
    </source>
</evidence>
<comment type="cofactor">
    <cofactor evidence="1">
        <name>pyridoxal 5'-phosphate</name>
        <dbReference type="ChEBI" id="CHEBI:597326"/>
    </cofactor>
</comment>
<evidence type="ECO:0000256" key="4">
    <source>
        <dbReference type="SAM" id="MobiDB-lite"/>
    </source>
</evidence>
<dbReference type="EMBL" id="JABMCB010000160">
    <property type="protein sequence ID" value="NUU74937.1"/>
    <property type="molecule type" value="Genomic_DNA"/>
</dbReference>
<protein>
    <submittedName>
        <fullName evidence="6">Low specificity L-threonine aldolase</fullName>
    </submittedName>
</protein>
<dbReference type="GO" id="GO:0008732">
    <property type="term" value="F:L-allo-threonine aldolase activity"/>
    <property type="evidence" value="ECO:0007669"/>
    <property type="project" value="TreeGrafter"/>
</dbReference>
<dbReference type="InterPro" id="IPR015421">
    <property type="entry name" value="PyrdxlP-dep_Trfase_major"/>
</dbReference>
<dbReference type="InterPro" id="IPR015422">
    <property type="entry name" value="PyrdxlP-dep_Trfase_small"/>
</dbReference>
<evidence type="ECO:0000313" key="7">
    <source>
        <dbReference type="Proteomes" id="UP000526125"/>
    </source>
</evidence>
<dbReference type="Gene3D" id="3.40.640.10">
    <property type="entry name" value="Type I PLP-dependent aspartate aminotransferase-like (Major domain)"/>
    <property type="match status" value="1"/>
</dbReference>
<accession>A0A7Y6BTW8</accession>
<feature type="compositionally biased region" description="Acidic residues" evidence="4">
    <location>
        <begin position="9"/>
        <end position="18"/>
    </location>
</feature>
<dbReference type="GO" id="GO:0005829">
    <property type="term" value="C:cytosol"/>
    <property type="evidence" value="ECO:0007669"/>
    <property type="project" value="TreeGrafter"/>
</dbReference>
<feature type="region of interest" description="Disordered" evidence="4">
    <location>
        <begin position="1"/>
        <end position="30"/>
    </location>
</feature>
<evidence type="ECO:0000313" key="6">
    <source>
        <dbReference type="EMBL" id="NUU74937.1"/>
    </source>
</evidence>